<keyword evidence="8 11" id="KW-0456">Lyase</keyword>
<keyword evidence="3 11" id="KW-0210">Decarboxylase</keyword>
<keyword evidence="9 11" id="KW-1208">Phospholipid metabolism</keyword>
<protein>
    <recommendedName>
        <fullName evidence="11">Phosphatidylserine decarboxylase proenzyme</fullName>
        <ecNumber evidence="11">4.1.1.65</ecNumber>
    </recommendedName>
    <component>
        <recommendedName>
            <fullName evidence="11">Phosphatidylserine decarboxylase alpha chain</fullName>
        </recommendedName>
    </component>
    <component>
        <recommendedName>
            <fullName evidence="11">Phosphatidylserine decarboxylase beta chain</fullName>
        </recommendedName>
    </component>
</protein>
<evidence type="ECO:0000256" key="1">
    <source>
        <dbReference type="ARBA" id="ARBA00022475"/>
    </source>
</evidence>
<comment type="PTM">
    <text evidence="11">Is synthesized initially as an inactive proenzyme. Formation of the active enzyme involves a self-maturation process in which the active site pyruvoyl group is generated from an internal serine residue via an autocatalytic post-translational modification. Two non-identical subunits are generated from the proenzyme in this reaction, and the pyruvate is formed at the N-terminus of the alpha chain, which is derived from the carboxyl end of the proenzyme. The post-translation cleavage follows an unusual pathway, termed non-hydrolytic serinolysis, in which the side chain hydroxyl group of the serine supplies its oxygen atom to form the C-terminus of the beta chain, while the remainder of the serine residue undergoes an oxidative deamination to produce ammonia and the pyruvoyl prosthetic group on the alpha chain.</text>
</comment>
<feature type="chain" id="PRO_5023260946" description="Phosphatidylserine decarboxylase alpha chain" evidence="11">
    <location>
        <begin position="184"/>
        <end position="216"/>
    </location>
</feature>
<dbReference type="GO" id="GO:0004609">
    <property type="term" value="F:phosphatidylserine decarboxylase activity"/>
    <property type="evidence" value="ECO:0007669"/>
    <property type="project" value="UniProtKB-UniRule"/>
</dbReference>
<keyword evidence="4 11" id="KW-0443">Lipid metabolism</keyword>
<sequence length="216" mass="24417">MFTKYGYTTIGAVAIIYFILIVIGIFINNGYVRYPLFILALLLIAFTLNFFRDPERIVPSKDNIVVSPADGKVLFVKEVIDEKFLNGKAKQISVFMSPLNVHVNRIPISGKVDYLKHYEGEFIAAFEDKASERNERTEIGITSAKGKVLFTQIAGFVARRIICDLNIGDEVKIGERFGMIKFGSRVDILVPVDWQEKVKKDDKVFAGETVLFEIPQ</sequence>
<evidence type="ECO:0000256" key="3">
    <source>
        <dbReference type="ARBA" id="ARBA00022793"/>
    </source>
</evidence>
<dbReference type="RefSeq" id="WP_014560948.1">
    <property type="nucleotide sequence ID" value="NC_017464.1"/>
</dbReference>
<evidence type="ECO:0000256" key="10">
    <source>
        <dbReference type="ARBA" id="ARBA00023317"/>
    </source>
</evidence>
<keyword evidence="10 11" id="KW-0670">Pyruvate</keyword>
<evidence type="ECO:0000256" key="2">
    <source>
        <dbReference type="ARBA" id="ARBA00022516"/>
    </source>
</evidence>
<keyword evidence="12" id="KW-1133">Transmembrane helix</keyword>
<organism evidence="13 14">
    <name type="scientific">Ignavibacterium album (strain DSM 19864 / JCM 16511 / NBRC 101810 / Mat9-16)</name>
    <dbReference type="NCBI Taxonomy" id="945713"/>
    <lineage>
        <taxon>Bacteria</taxon>
        <taxon>Pseudomonadati</taxon>
        <taxon>Ignavibacteriota</taxon>
        <taxon>Ignavibacteria</taxon>
        <taxon>Ignavibacteriales</taxon>
        <taxon>Ignavibacteriaceae</taxon>
        <taxon>Ignavibacterium</taxon>
    </lineage>
</organism>
<dbReference type="Pfam" id="PF02666">
    <property type="entry name" value="PS_Dcarbxylase"/>
    <property type="match status" value="1"/>
</dbReference>
<accession>I0ALE2</accession>
<comment type="subcellular location">
    <subcellularLocation>
        <location evidence="11">Cell membrane</location>
        <topology evidence="11">Peripheral membrane protein</topology>
    </subcellularLocation>
</comment>
<dbReference type="OrthoDB" id="9790893at2"/>
<keyword evidence="5 11" id="KW-0472">Membrane</keyword>
<keyword evidence="2 11" id="KW-0444">Lipid biosynthesis</keyword>
<dbReference type="HAMAP" id="MF_00664">
    <property type="entry name" value="PS_decarb_PSD_A"/>
    <property type="match status" value="1"/>
</dbReference>
<feature type="active site" description="Schiff-base intermediate with substrate; via pyruvic acid" evidence="11">
    <location>
        <position position="184"/>
    </location>
</feature>
<feature type="chain" id="PRO_5023260945" description="Phosphatidylserine decarboxylase beta chain" evidence="11">
    <location>
        <begin position="1"/>
        <end position="183"/>
    </location>
</feature>
<dbReference type="EC" id="4.1.1.65" evidence="11"/>
<feature type="transmembrane region" description="Helical" evidence="12">
    <location>
        <begin position="7"/>
        <end position="27"/>
    </location>
</feature>
<dbReference type="Proteomes" id="UP000007394">
    <property type="component" value="Chromosome"/>
</dbReference>
<evidence type="ECO:0000256" key="6">
    <source>
        <dbReference type="ARBA" id="ARBA00023145"/>
    </source>
</evidence>
<keyword evidence="1 11" id="KW-1003">Cell membrane</keyword>
<dbReference type="KEGG" id="ial:IALB_2094"/>
<keyword evidence="12" id="KW-0812">Transmembrane</keyword>
<keyword evidence="7 11" id="KW-0594">Phospholipid biosynthesis</keyword>
<dbReference type="HOGENOM" id="CLU_072492_1_0_10"/>
<comment type="catalytic activity">
    <reaction evidence="11">
        <text>a 1,2-diacyl-sn-glycero-3-phospho-L-serine + H(+) = a 1,2-diacyl-sn-glycero-3-phosphoethanolamine + CO2</text>
        <dbReference type="Rhea" id="RHEA:20828"/>
        <dbReference type="ChEBI" id="CHEBI:15378"/>
        <dbReference type="ChEBI" id="CHEBI:16526"/>
        <dbReference type="ChEBI" id="CHEBI:57262"/>
        <dbReference type="ChEBI" id="CHEBI:64612"/>
        <dbReference type="EC" id="4.1.1.65"/>
    </reaction>
</comment>
<dbReference type="AlphaFoldDB" id="I0ALE2"/>
<dbReference type="GO" id="GO:0006646">
    <property type="term" value="P:phosphatidylethanolamine biosynthetic process"/>
    <property type="evidence" value="ECO:0007669"/>
    <property type="project" value="UniProtKB-UniRule"/>
</dbReference>
<dbReference type="STRING" id="945713.IALB_2094"/>
<comment type="similarity">
    <text evidence="11">Belongs to the phosphatidylserine decarboxylase family. PSD-A subfamily.</text>
</comment>
<dbReference type="PATRIC" id="fig|945713.3.peg.2100"/>
<gene>
    <name evidence="11 13" type="primary">psd</name>
    <name evidence="13" type="ordered locus">IALB_2094</name>
</gene>
<dbReference type="UniPathway" id="UPA00558">
    <property type="reaction ID" value="UER00616"/>
</dbReference>
<dbReference type="eggNOG" id="COG0688">
    <property type="taxonomic scope" value="Bacteria"/>
</dbReference>
<comment type="cofactor">
    <cofactor evidence="11">
        <name>pyruvate</name>
        <dbReference type="ChEBI" id="CHEBI:15361"/>
    </cofactor>
    <text evidence="11">Binds 1 pyruvoyl group covalently per subunit.</text>
</comment>
<evidence type="ECO:0000256" key="9">
    <source>
        <dbReference type="ARBA" id="ARBA00023264"/>
    </source>
</evidence>
<dbReference type="GO" id="GO:0005886">
    <property type="term" value="C:plasma membrane"/>
    <property type="evidence" value="ECO:0007669"/>
    <property type="project" value="UniProtKB-SubCell"/>
</dbReference>
<dbReference type="EMBL" id="CP003418">
    <property type="protein sequence ID" value="AFH49799.1"/>
    <property type="molecule type" value="Genomic_DNA"/>
</dbReference>
<proteinExistence type="inferred from homology"/>
<feature type="transmembrane region" description="Helical" evidence="12">
    <location>
        <begin position="33"/>
        <end position="51"/>
    </location>
</feature>
<evidence type="ECO:0000256" key="12">
    <source>
        <dbReference type="SAM" id="Phobius"/>
    </source>
</evidence>
<dbReference type="NCBIfam" id="NF003685">
    <property type="entry name" value="PRK05305.2-5"/>
    <property type="match status" value="1"/>
</dbReference>
<evidence type="ECO:0000313" key="13">
    <source>
        <dbReference type="EMBL" id="AFH49799.1"/>
    </source>
</evidence>
<dbReference type="PANTHER" id="PTHR35809:SF1">
    <property type="entry name" value="ARCHAETIDYLSERINE DECARBOXYLASE PROENZYME-RELATED"/>
    <property type="match status" value="1"/>
</dbReference>
<reference evidence="13 14" key="1">
    <citation type="journal article" date="2012" name="Front. Microbiol.">
        <title>Complete genome of Ignavibacterium album, a metabolically versatile, flagellated, facultative anaerobe from the phylum Chlorobi.</title>
        <authorList>
            <person name="Liu Z."/>
            <person name="Frigaard N.-U."/>
            <person name="Vogl K."/>
            <person name="Iino T."/>
            <person name="Ohkuma M."/>
            <person name="Overmann J."/>
            <person name="Bryant D.A."/>
        </authorList>
    </citation>
    <scope>NUCLEOTIDE SEQUENCE [LARGE SCALE GENOMIC DNA]</scope>
    <source>
        <strain evidence="14">DSM 19864 / JCM 16511 / NBRC 101810 / Mat9-16</strain>
    </source>
</reference>
<dbReference type="NCBIfam" id="NF003678">
    <property type="entry name" value="PRK05305.1-2"/>
    <property type="match status" value="1"/>
</dbReference>
<name>I0ALE2_IGNAJ</name>
<feature type="modified residue" description="Pyruvic acid (Ser); by autocatalysis" evidence="11">
    <location>
        <position position="184"/>
    </location>
</feature>
<evidence type="ECO:0000313" key="14">
    <source>
        <dbReference type="Proteomes" id="UP000007394"/>
    </source>
</evidence>
<evidence type="ECO:0000256" key="4">
    <source>
        <dbReference type="ARBA" id="ARBA00023098"/>
    </source>
</evidence>
<dbReference type="InterPro" id="IPR003817">
    <property type="entry name" value="PS_Dcarbxylase"/>
</dbReference>
<comment type="pathway">
    <text evidence="11">Phospholipid metabolism; phosphatidylethanolamine biosynthesis; phosphatidylethanolamine from CDP-diacylglycerol: step 2/2.</text>
</comment>
<feature type="site" description="Cleavage (non-hydrolytic); by autocatalysis" evidence="11">
    <location>
        <begin position="183"/>
        <end position="184"/>
    </location>
</feature>
<evidence type="ECO:0000256" key="5">
    <source>
        <dbReference type="ARBA" id="ARBA00023136"/>
    </source>
</evidence>
<comment type="function">
    <text evidence="11">Catalyzes the formation of phosphatidylethanolamine (PtdEtn) from phosphatidylserine (PtdSer).</text>
</comment>
<dbReference type="PANTHER" id="PTHR35809">
    <property type="entry name" value="ARCHAETIDYLSERINE DECARBOXYLASE PROENZYME-RELATED"/>
    <property type="match status" value="1"/>
</dbReference>
<dbReference type="InterPro" id="IPR033175">
    <property type="entry name" value="PSD-A"/>
</dbReference>
<comment type="subunit">
    <text evidence="11">Heterodimer of a large membrane-associated beta subunit and a small pyruvoyl-containing alpha subunit.</text>
</comment>
<evidence type="ECO:0000256" key="8">
    <source>
        <dbReference type="ARBA" id="ARBA00023239"/>
    </source>
</evidence>
<keyword evidence="14" id="KW-1185">Reference proteome</keyword>
<evidence type="ECO:0000256" key="11">
    <source>
        <dbReference type="HAMAP-Rule" id="MF_00664"/>
    </source>
</evidence>
<evidence type="ECO:0000256" key="7">
    <source>
        <dbReference type="ARBA" id="ARBA00023209"/>
    </source>
</evidence>
<keyword evidence="6 11" id="KW-0865">Zymogen</keyword>